<dbReference type="PROSITE" id="PS51999">
    <property type="entry name" value="ZF_GRF"/>
    <property type="match status" value="1"/>
</dbReference>
<evidence type="ECO:0000313" key="8">
    <source>
        <dbReference type="EMBL" id="KAH0739909.1"/>
    </source>
</evidence>
<accession>A0ABQ7U0U4</accession>
<dbReference type="Pfam" id="PF12295">
    <property type="entry name" value="Symplekin_C"/>
    <property type="match status" value="1"/>
</dbReference>
<dbReference type="InterPro" id="IPR022075">
    <property type="entry name" value="Symplekin_C"/>
</dbReference>
<feature type="compositionally biased region" description="Polar residues" evidence="6">
    <location>
        <begin position="949"/>
        <end position="963"/>
    </location>
</feature>
<evidence type="ECO:0000256" key="6">
    <source>
        <dbReference type="SAM" id="MobiDB-lite"/>
    </source>
</evidence>
<dbReference type="InterPro" id="IPR010666">
    <property type="entry name" value="Znf_GRF"/>
</dbReference>
<dbReference type="InterPro" id="IPR016024">
    <property type="entry name" value="ARM-type_fold"/>
</dbReference>
<evidence type="ECO:0000256" key="1">
    <source>
        <dbReference type="ARBA" id="ARBA00022723"/>
    </source>
</evidence>
<evidence type="ECO:0000256" key="4">
    <source>
        <dbReference type="PROSITE-ProRule" id="PRU01343"/>
    </source>
</evidence>
<feature type="region of interest" description="Disordered" evidence="6">
    <location>
        <begin position="390"/>
        <end position="419"/>
    </location>
</feature>
<evidence type="ECO:0000313" key="9">
    <source>
        <dbReference type="Proteomes" id="UP000826656"/>
    </source>
</evidence>
<dbReference type="Pfam" id="PF06839">
    <property type="entry name" value="Zn_ribbon_GRF"/>
    <property type="match status" value="1"/>
</dbReference>
<dbReference type="PANTHER" id="PTHR47184:SF2">
    <property type="entry name" value="SYMPLEKIN"/>
    <property type="match status" value="1"/>
</dbReference>
<feature type="domain" description="GRF-type" evidence="7">
    <location>
        <begin position="1303"/>
        <end position="1345"/>
    </location>
</feature>
<dbReference type="InterPro" id="IPR011989">
    <property type="entry name" value="ARM-like"/>
</dbReference>
<evidence type="ECO:0000256" key="2">
    <source>
        <dbReference type="ARBA" id="ARBA00022771"/>
    </source>
</evidence>
<feature type="region of interest" description="Disordered" evidence="6">
    <location>
        <begin position="323"/>
        <end position="377"/>
    </location>
</feature>
<dbReference type="InterPro" id="IPR032460">
    <property type="entry name" value="Symplekin/Pta1_N"/>
</dbReference>
<evidence type="ECO:0000256" key="5">
    <source>
        <dbReference type="SAM" id="Coils"/>
    </source>
</evidence>
<keyword evidence="1" id="KW-0479">Metal-binding</keyword>
<keyword evidence="2 4" id="KW-0863">Zinc-finger</keyword>
<gene>
    <name evidence="8" type="ORF">KY290_038614</name>
</gene>
<dbReference type="Proteomes" id="UP000826656">
    <property type="component" value="Unassembled WGS sequence"/>
</dbReference>
<feature type="region of interest" description="Disordered" evidence="6">
    <location>
        <begin position="917"/>
        <end position="963"/>
    </location>
</feature>
<keyword evidence="9" id="KW-1185">Reference proteome</keyword>
<feature type="coiled-coil region" evidence="5">
    <location>
        <begin position="1363"/>
        <end position="1411"/>
    </location>
</feature>
<organism evidence="8 9">
    <name type="scientific">Solanum tuberosum</name>
    <name type="common">Potato</name>
    <dbReference type="NCBI Taxonomy" id="4113"/>
    <lineage>
        <taxon>Eukaryota</taxon>
        <taxon>Viridiplantae</taxon>
        <taxon>Streptophyta</taxon>
        <taxon>Embryophyta</taxon>
        <taxon>Tracheophyta</taxon>
        <taxon>Spermatophyta</taxon>
        <taxon>Magnoliopsida</taxon>
        <taxon>eudicotyledons</taxon>
        <taxon>Gunneridae</taxon>
        <taxon>Pentapetalae</taxon>
        <taxon>asterids</taxon>
        <taxon>lamiids</taxon>
        <taxon>Solanales</taxon>
        <taxon>Solanaceae</taxon>
        <taxon>Solanoideae</taxon>
        <taxon>Solaneae</taxon>
        <taxon>Solanum</taxon>
    </lineage>
</organism>
<proteinExistence type="predicted"/>
<protein>
    <recommendedName>
        <fullName evidence="7">GRF-type domain-containing protein</fullName>
    </recommendedName>
</protein>
<name>A0ABQ7U0U4_SOLTU</name>
<dbReference type="Pfam" id="PF11935">
    <property type="entry name" value="SYMPK_PTA1_N"/>
    <property type="match status" value="1"/>
</dbReference>
<evidence type="ECO:0000256" key="3">
    <source>
        <dbReference type="ARBA" id="ARBA00022833"/>
    </source>
</evidence>
<feature type="compositionally biased region" description="Polar residues" evidence="6">
    <location>
        <begin position="398"/>
        <end position="419"/>
    </location>
</feature>
<keyword evidence="5" id="KW-0175">Coiled coil</keyword>
<keyword evidence="3" id="KW-0862">Zinc</keyword>
<reference evidence="8 9" key="1">
    <citation type="journal article" date="2021" name="bioRxiv">
        <title>Chromosome-scale and haplotype-resolved genome assembly of a tetraploid potato cultivar.</title>
        <authorList>
            <person name="Sun H."/>
            <person name="Jiao W.-B."/>
            <person name="Krause K."/>
            <person name="Campoy J.A."/>
            <person name="Goel M."/>
            <person name="Folz-Donahue K."/>
            <person name="Kukat C."/>
            <person name="Huettel B."/>
            <person name="Schneeberger K."/>
        </authorList>
    </citation>
    <scope>NUCLEOTIDE SEQUENCE [LARGE SCALE GENOMIC DNA]</scope>
    <source>
        <strain evidence="8">SolTubOtavaFocal</strain>
        <tissue evidence="8">Leaves</tissue>
    </source>
</reference>
<sequence>MVGMMSPISRERITSLLNAAKFASDVPSKLHSLRRLKDELSGAGGPLLKEFLPTLIDLVSDRFSPVRKLTIQMVGCIGFEHGELLPDIIPVLISALKDDTPAVARQAITCGIGIFRCTLVKVAIQGLFSSQLDGSLESAWALMLKFREEIYTMAFQPASDGRKLLALKFVESVVLLYTPDPSVGSEPPPALDIKGKFEQFNVSWLRGGHPVLDIGDLSAKASQSLGLLLDQLRSPAVKSITNLMIIVVIKCLSEIATKRPAFYGRILPVLLSLSPSSSDGNKMHVSGVYRALKIAFISCLHCTHPGAAPWRDRLEGALREKRAGVQAEPVVSQDSQNNGDTELKDVSSILEDSKPSIKSSAGTKRSGVEHNAELIDDNLSKKRMRLAPIVSKAPKQEPSGNQERVSAGGSTTTRSDGDNVNLQPLVAMFGTLVAQGEKAAASLDILISSISADLLADVVMANMRNLPSNQPKVVDDEEPPLKPEIESDFRRLSLLLTDTISQSSMLAEKDERADQSLVSIEPELQKIKGGEEHLDPVTTNVTSDALNCASEEAPEYVTEPLSSTKSTPLLIENDVSSLQCDVADIEKTEDFIPGLDSVALKDEASELVAVSAGPTEVEDGTQDQGSSVVRSSLEVVPSNSTDRSEELSPKAAVTDVTSMNSSTATSIGLSPQLLLPKISAPVINLSEDEKDNLQKSAFTRVIDAYKQIAIAGGSQVRFSLLAYLGVEFPSELNPWKFLQTHILSDYMNHEGHELTLRVLYRLYGHAEEDQDFFSSTAAASVYETFLLTVAETLRDSFPASDKSLSRLLGEAPHLPNSTLKLLESFCCPGSCEKDEKELHSGDRVTQGLSTVWNLIMLRPLMRDACLKIALQSAVHHLEEVRMKAIRLVANKLYPLTSISQQIELFANEMLMSVSTVDHKADSNGDGSDPALQKDSGSEKPSEEGPSFSISNPLQSSTSGSKSPFSIAEGQRRISLYFALCTKKHSLFGQIFVVYSGASEAVQQAIHQQIHMLVRTIGSSSELLEIISDPHSGSEKLLIQVLQTLTEGIVPSLQLITTIRKLYETKVKDVELLIMILPFLSKDEVLLLFPHVVNAPLDKFQGALLRILQGSTHSGPVLTPTEALIAIHRIDPEREGIPLKKVTDACNACFEQREIFTQQVLAKVLNQLVEQIPLPLLFMRTVLQAIGAFPSLVDFIMEILSRLVSKQIWKYPKLWVGFVKCALLTRPQSFGVLLQLPPAQLENALGRTPALRAPLVAHASQAHIKSSLPRSVLTVLGIESDAQVSSQAPPNQSQTVNIEEADICKCGDYCQLKTSRTPLNPGRRFFECKASNENGGCSYFRWIDPSPEIANELFRFVSSLMNRFIDGENSIDRLKRKVKELEEERDSLKFQLNENEKKMMVLNKKLKEVKLQRD</sequence>
<feature type="region of interest" description="Disordered" evidence="6">
    <location>
        <begin position="612"/>
        <end position="655"/>
    </location>
</feature>
<dbReference type="EMBL" id="JAIVGD010000028">
    <property type="protein sequence ID" value="KAH0739909.1"/>
    <property type="molecule type" value="Genomic_DNA"/>
</dbReference>
<evidence type="ECO:0000259" key="7">
    <source>
        <dbReference type="PROSITE" id="PS51999"/>
    </source>
</evidence>
<comment type="caution">
    <text evidence="8">The sequence shown here is derived from an EMBL/GenBank/DDBJ whole genome shotgun (WGS) entry which is preliminary data.</text>
</comment>
<dbReference type="SUPFAM" id="SSF48371">
    <property type="entry name" value="ARM repeat"/>
    <property type="match status" value="2"/>
</dbReference>
<dbReference type="PANTHER" id="PTHR47184">
    <property type="entry name" value="PHOSPHATIDYLINOSITOL 3-AND 4-KINASE FAMILY PROTEIN-RELATED"/>
    <property type="match status" value="1"/>
</dbReference>
<feature type="compositionally biased region" description="Basic and acidic residues" evidence="6">
    <location>
        <begin position="341"/>
        <end position="355"/>
    </location>
</feature>
<dbReference type="Gene3D" id="1.25.10.10">
    <property type="entry name" value="Leucine-rich Repeat Variant"/>
    <property type="match status" value="1"/>
</dbReference>